<sequence length="213" mass="23827">FEAYVTNAGKYSEGQLVGETLKFPTTAQEVEALLKRIGVDGVRYQEIFITSFDGDVLGLYDHLSEYENLDELNHLACLLSELTSSELETLEAVLDSGEHCSSVRDIINLTQNLDCYGFYPDVSDEETLGRIYVDDLEMLDVPDQVNRISIMRRMAGMPASTKTAILPRAAMLSKKAIISWKCITACRIFPRSIRCSLSRSSLSGSKWPLIRKS</sequence>
<gene>
    <name evidence="1" type="ORF">OBE_00497</name>
</gene>
<accession>K1UAV5</accession>
<dbReference type="AlphaFoldDB" id="K1UAV5"/>
<dbReference type="EMBL" id="AJWZ01000338">
    <property type="protein sequence ID" value="EKC77159.1"/>
    <property type="molecule type" value="Genomic_DNA"/>
</dbReference>
<feature type="non-terminal residue" evidence="1">
    <location>
        <position position="1"/>
    </location>
</feature>
<protein>
    <submittedName>
        <fullName evidence="1">Antirestriction ArdA family protein</fullName>
    </submittedName>
</protein>
<dbReference type="InterPro" id="IPR041895">
    <property type="entry name" value="ArdA_dom1"/>
</dbReference>
<reference evidence="1" key="1">
    <citation type="journal article" date="2013" name="Environ. Microbiol.">
        <title>Microbiota from the distal guts of lean and obese adolescents exhibit partial functional redundancy besides clear differences in community structure.</title>
        <authorList>
            <person name="Ferrer M."/>
            <person name="Ruiz A."/>
            <person name="Lanza F."/>
            <person name="Haange S.B."/>
            <person name="Oberbach A."/>
            <person name="Till H."/>
            <person name="Bargiela R."/>
            <person name="Campoy C."/>
            <person name="Segura M.T."/>
            <person name="Richter M."/>
            <person name="von Bergen M."/>
            <person name="Seifert J."/>
            <person name="Suarez A."/>
        </authorList>
    </citation>
    <scope>NUCLEOTIDE SEQUENCE</scope>
</reference>
<dbReference type="InterPro" id="IPR009899">
    <property type="entry name" value="ArdA"/>
</dbReference>
<comment type="caution">
    <text evidence="1">The sequence shown here is derived from an EMBL/GenBank/DDBJ whole genome shotgun (WGS) entry which is preliminary data.</text>
</comment>
<dbReference type="Pfam" id="PF07275">
    <property type="entry name" value="ArdA"/>
    <property type="match status" value="1"/>
</dbReference>
<proteinExistence type="predicted"/>
<dbReference type="Gene3D" id="3.10.20.480">
    <property type="entry name" value="Antirestriction protein ArdA, domain 1"/>
    <property type="match status" value="1"/>
</dbReference>
<evidence type="ECO:0000313" key="1">
    <source>
        <dbReference type="EMBL" id="EKC77159.1"/>
    </source>
</evidence>
<organism evidence="1">
    <name type="scientific">human gut metagenome</name>
    <dbReference type="NCBI Taxonomy" id="408170"/>
    <lineage>
        <taxon>unclassified sequences</taxon>
        <taxon>metagenomes</taxon>
        <taxon>organismal metagenomes</taxon>
    </lineage>
</organism>
<name>K1UAV5_9ZZZZ</name>